<dbReference type="InterPro" id="IPR057413">
    <property type="entry name" value="Beta-barrel_INTS6"/>
</dbReference>
<dbReference type="SUPFAM" id="SSF53300">
    <property type="entry name" value="vWA-like"/>
    <property type="match status" value="1"/>
</dbReference>
<dbReference type="GeneID" id="94347779"/>
<dbReference type="EMBL" id="SHOA02000002">
    <property type="protein sequence ID" value="TDH65220.1"/>
    <property type="molecule type" value="Genomic_DNA"/>
</dbReference>
<organism evidence="3 4">
    <name type="scientific">Bremia lactucae</name>
    <name type="common">Lettuce downy mildew</name>
    <dbReference type="NCBI Taxonomy" id="4779"/>
    <lineage>
        <taxon>Eukaryota</taxon>
        <taxon>Sar</taxon>
        <taxon>Stramenopiles</taxon>
        <taxon>Oomycota</taxon>
        <taxon>Peronosporomycetes</taxon>
        <taxon>Peronosporales</taxon>
        <taxon>Peronosporaceae</taxon>
        <taxon>Bremia</taxon>
    </lineage>
</organism>
<accession>A0A976IAR7</accession>
<proteinExistence type="predicted"/>
<dbReference type="PANTHER" id="PTHR12957:SF2">
    <property type="entry name" value="INTEGRATOR COMPLEX SUBUNIT 6"/>
    <property type="match status" value="1"/>
</dbReference>
<gene>
    <name evidence="3" type="ORF">CCR75_004018</name>
</gene>
<evidence type="ECO:0000259" key="2">
    <source>
        <dbReference type="PROSITE" id="PS50234"/>
    </source>
</evidence>
<dbReference type="InterPro" id="IPR002035">
    <property type="entry name" value="VWF_A"/>
</dbReference>
<dbReference type="Gene3D" id="3.40.50.410">
    <property type="entry name" value="von Willebrand factor, type A domain"/>
    <property type="match status" value="1"/>
</dbReference>
<dbReference type="PANTHER" id="PTHR12957">
    <property type="entry name" value="DEAD/H BOX POLYPEPTIDE 26/DICE1-RELATED"/>
    <property type="match status" value="1"/>
</dbReference>
<feature type="compositionally biased region" description="Low complexity" evidence="1">
    <location>
        <begin position="704"/>
        <end position="722"/>
    </location>
</feature>
<keyword evidence="4" id="KW-1185">Reference proteome</keyword>
<dbReference type="GO" id="GO:0034472">
    <property type="term" value="P:snRNA 3'-end processing"/>
    <property type="evidence" value="ECO:0007669"/>
    <property type="project" value="TreeGrafter"/>
</dbReference>
<feature type="compositionally biased region" description="Polar residues" evidence="1">
    <location>
        <begin position="499"/>
        <end position="520"/>
    </location>
</feature>
<feature type="compositionally biased region" description="Polar residues" evidence="1">
    <location>
        <begin position="723"/>
        <end position="732"/>
    </location>
</feature>
<feature type="region of interest" description="Disordered" evidence="1">
    <location>
        <begin position="494"/>
        <end position="520"/>
    </location>
</feature>
<dbReference type="AlphaFoldDB" id="A0A976IAR7"/>
<sequence>MLVTFVIDTSASMNQSTSSGMTLLDYAKSAVERFVKRVREPSRRYQHHFMLLSCGHDSRPKSGTKSMESKAYDGRVRIGWDQSTNKDTFLRELKNLRATDLSDLGAALKQAFELMNQIRLQFNWDSYALGRAPWNTNVSVCVLLTDATTLSNAEGLIQDSLTIAPSSAVGADLTFEPYRWDQRLYTVALKLSATINGVKRQPTAPADLMALSEATGGMLYMPTSKPAVEQSIDQIISKLKAGAVVKFKCDAMEEEVEYPVTNNIIAPIHSGKEFYWPVAEAFWLDRNTVSLPTREAHPTLVYSCTVENAIEAATSHMLLDTLKFPADNYVLESSINPTPPRGQRWLIYVQGSKGDGRLGEPIGMLRAPNSSPVVPSPNAILVLLPYNFPKLFTLLVEVARVYQASGQNISSVSGTWMFQAKAMPSSWRESFSAYLSSCPLYYYAPLKKALRKYNLHDMVPEVQDSGRSYQISNLLNRLREQAIAESDSNNKLYSRCSRNEASGRSNMSTESLSSPNLKRDLNGTNAADATLDAVVKMSLQELRAAHQKSKALFFNKNLKFQIQRSLPRVTVSQDETVPLKLAPSWLAVEEDEKHRKPIEVMSDYESRLIKKEALRNPLAEAEPDEDTPSGLRRRQLCFNLGNPYKKSSSKMSNVYQGEAAEEAATLGGQSPKRQRTRKRSSQLKRDKKPSKRFHRMHGSPSFRSLPGSPSQPPSSLVSSNFSTASSPGQSESGDTKTTDSSVESNYSVKAEAAQMLGIPLHDGGFVEDSDSHSFVRHIYGILAENWESWCTIIRLIKARSITQQEKEFVLSGLRSMKGGPTAVKTYIEQAINYSQHFRQKVLEHQLLQLLVTVNEAVSDEPENRLRYC</sequence>
<dbReference type="RefSeq" id="XP_067814719.1">
    <property type="nucleotide sequence ID" value="XM_067962108.1"/>
</dbReference>
<dbReference type="KEGG" id="blac:94347779"/>
<evidence type="ECO:0000256" key="1">
    <source>
        <dbReference type="SAM" id="MobiDB-lite"/>
    </source>
</evidence>
<comment type="caution">
    <text evidence="3">The sequence shown here is derived from an EMBL/GenBank/DDBJ whole genome shotgun (WGS) entry which is preliminary data.</text>
</comment>
<name>A0A976IAR7_BRELC</name>
<dbReference type="PROSITE" id="PS50234">
    <property type="entry name" value="VWFA"/>
    <property type="match status" value="1"/>
</dbReference>
<protein>
    <recommendedName>
        <fullName evidence="2">VWFA domain-containing protein</fullName>
    </recommendedName>
</protein>
<dbReference type="OrthoDB" id="9449012at2759"/>
<dbReference type="Pfam" id="PF13519">
    <property type="entry name" value="VWA_2"/>
    <property type="match status" value="1"/>
</dbReference>
<dbReference type="GO" id="GO:0032039">
    <property type="term" value="C:integrator complex"/>
    <property type="evidence" value="ECO:0007669"/>
    <property type="project" value="TreeGrafter"/>
</dbReference>
<dbReference type="Proteomes" id="UP000294530">
    <property type="component" value="Unassembled WGS sequence"/>
</dbReference>
<evidence type="ECO:0000313" key="3">
    <source>
        <dbReference type="EMBL" id="TDH65220.1"/>
    </source>
</evidence>
<feature type="region of interest" description="Disordered" evidence="1">
    <location>
        <begin position="661"/>
        <end position="744"/>
    </location>
</feature>
<evidence type="ECO:0000313" key="4">
    <source>
        <dbReference type="Proteomes" id="UP000294530"/>
    </source>
</evidence>
<feature type="domain" description="VWFA" evidence="2">
    <location>
        <begin position="2"/>
        <end position="239"/>
    </location>
</feature>
<dbReference type="CDD" id="cd00198">
    <property type="entry name" value="vWFA"/>
    <property type="match status" value="1"/>
</dbReference>
<dbReference type="Pfam" id="PF25462">
    <property type="entry name" value="Beta-barrel_INTS6"/>
    <property type="match status" value="1"/>
</dbReference>
<feature type="compositionally biased region" description="Basic residues" evidence="1">
    <location>
        <begin position="672"/>
        <end position="697"/>
    </location>
</feature>
<dbReference type="FunFam" id="3.40.50.410:FF:000010">
    <property type="entry name" value="Integrator complex subunit 6 like"/>
    <property type="match status" value="1"/>
</dbReference>
<reference evidence="3 4" key="1">
    <citation type="journal article" date="2021" name="Genome Biol.">
        <title>AFLAP: assembly-free linkage analysis pipeline using k-mers from genome sequencing data.</title>
        <authorList>
            <person name="Fletcher K."/>
            <person name="Zhang L."/>
            <person name="Gil J."/>
            <person name="Han R."/>
            <person name="Cavanaugh K."/>
            <person name="Michelmore R."/>
        </authorList>
    </citation>
    <scope>NUCLEOTIDE SEQUENCE [LARGE SCALE GENOMIC DNA]</scope>
    <source>
        <strain evidence="3 4">SF5</strain>
    </source>
</reference>
<dbReference type="InterPro" id="IPR036465">
    <property type="entry name" value="vWFA_dom_sf"/>
</dbReference>
<dbReference type="InterPro" id="IPR051113">
    <property type="entry name" value="Integrator_subunit6"/>
</dbReference>